<evidence type="ECO:0000313" key="2">
    <source>
        <dbReference type="Proteomes" id="UP000317715"/>
    </source>
</evidence>
<reference evidence="1 2" key="1">
    <citation type="submission" date="2019-06" db="EMBL/GenBank/DDBJ databases">
        <title>Whole genome shotgun sequence of Paenarthrobacter aurescens NBRC 12136.</title>
        <authorList>
            <person name="Hosoyama A."/>
            <person name="Uohara A."/>
            <person name="Ohji S."/>
            <person name="Ichikawa N."/>
        </authorList>
    </citation>
    <scope>NUCLEOTIDE SEQUENCE [LARGE SCALE GENOMIC DNA]</scope>
    <source>
        <strain evidence="1 2">NBRC 12136</strain>
    </source>
</reference>
<organism evidence="1 2">
    <name type="scientific">Paenarthrobacter aurescens</name>
    <name type="common">Arthrobacter aurescens</name>
    <dbReference type="NCBI Taxonomy" id="43663"/>
    <lineage>
        <taxon>Bacteria</taxon>
        <taxon>Bacillati</taxon>
        <taxon>Actinomycetota</taxon>
        <taxon>Actinomycetes</taxon>
        <taxon>Micrococcales</taxon>
        <taxon>Micrococcaceae</taxon>
        <taxon>Paenarthrobacter</taxon>
    </lineage>
</organism>
<evidence type="ECO:0000313" key="1">
    <source>
        <dbReference type="EMBL" id="GEB21091.1"/>
    </source>
</evidence>
<dbReference type="OrthoDB" id="4965300at2"/>
<dbReference type="Proteomes" id="UP000317715">
    <property type="component" value="Unassembled WGS sequence"/>
</dbReference>
<dbReference type="RefSeq" id="WP_141286430.1">
    <property type="nucleotide sequence ID" value="NZ_BAAAWK010000001.1"/>
</dbReference>
<proteinExistence type="predicted"/>
<name>A0A4Y3NQ72_PAEAU</name>
<comment type="caution">
    <text evidence="1">The sequence shown here is derived from an EMBL/GenBank/DDBJ whole genome shotgun (WGS) entry which is preliminary data.</text>
</comment>
<dbReference type="GeneID" id="97299930"/>
<accession>A0A4Y3NQ72</accession>
<gene>
    <name evidence="1" type="ORF">AAU01_38460</name>
</gene>
<sequence>MSYDFHLICDQDPREGRFEYACGEFENKFFVNAVEGSENLVVNLAGEDLGLISVPLNVPNSEVRRVFGEEVAHQLAGDAWVSEVNCPYDKDTAEAVRAFLMITVIGTKGLLIDPQSNEVINAEWGA</sequence>
<dbReference type="EMBL" id="BJMD01000035">
    <property type="protein sequence ID" value="GEB21091.1"/>
    <property type="molecule type" value="Genomic_DNA"/>
</dbReference>
<dbReference type="AlphaFoldDB" id="A0A4Y3NQ72"/>
<protein>
    <submittedName>
        <fullName evidence="1">Uncharacterized protein</fullName>
    </submittedName>
</protein>
<keyword evidence="2" id="KW-1185">Reference proteome</keyword>